<evidence type="ECO:0000313" key="3">
    <source>
        <dbReference type="Proteomes" id="UP000284543"/>
    </source>
</evidence>
<dbReference type="RefSeq" id="WP_118017158.1">
    <property type="nucleotide sequence ID" value="NZ_CAUHGS010000017.1"/>
</dbReference>
<evidence type="ECO:0000313" key="2">
    <source>
        <dbReference type="EMBL" id="RGV78356.1"/>
    </source>
</evidence>
<evidence type="ECO:0000259" key="1">
    <source>
        <dbReference type="Pfam" id="PF18899"/>
    </source>
</evidence>
<dbReference type="Pfam" id="PF18899">
    <property type="entry name" value="DUF5655"/>
    <property type="match status" value="1"/>
</dbReference>
<sequence length="124" mass="14645">MDSTVLLFFEKMPQALPIYEAFTKRLLKELGPVQVKVQKSQIAFSNRYQFAFIWHPSRRFRGRKGVYMVVTFGVSHHIEDSRIEVATEPYPNRWTHHVIVQSADEIDDKLMGWIREAYEFALVK</sequence>
<dbReference type="AlphaFoldDB" id="A0A412ZDR5"/>
<dbReference type="Proteomes" id="UP000284543">
    <property type="component" value="Unassembled WGS sequence"/>
</dbReference>
<reference evidence="2 3" key="1">
    <citation type="submission" date="2018-08" db="EMBL/GenBank/DDBJ databases">
        <title>A genome reference for cultivated species of the human gut microbiota.</title>
        <authorList>
            <person name="Zou Y."/>
            <person name="Xue W."/>
            <person name="Luo G."/>
        </authorList>
    </citation>
    <scope>NUCLEOTIDE SEQUENCE [LARGE SCALE GENOMIC DNA]</scope>
    <source>
        <strain evidence="2 3">AF14-18</strain>
    </source>
</reference>
<organism evidence="2 3">
    <name type="scientific">Enterocloster bolteae</name>
    <dbReference type="NCBI Taxonomy" id="208479"/>
    <lineage>
        <taxon>Bacteria</taxon>
        <taxon>Bacillati</taxon>
        <taxon>Bacillota</taxon>
        <taxon>Clostridia</taxon>
        <taxon>Lachnospirales</taxon>
        <taxon>Lachnospiraceae</taxon>
        <taxon>Enterocloster</taxon>
    </lineage>
</organism>
<proteinExistence type="predicted"/>
<feature type="domain" description="DUF5655" evidence="1">
    <location>
        <begin position="13"/>
        <end position="120"/>
    </location>
</feature>
<comment type="caution">
    <text evidence="2">The sequence shown here is derived from an EMBL/GenBank/DDBJ whole genome shotgun (WGS) entry which is preliminary data.</text>
</comment>
<accession>A0A412ZDR5</accession>
<name>A0A412ZDR5_9FIRM</name>
<gene>
    <name evidence="2" type="ORF">DWW02_01050</name>
</gene>
<dbReference type="InterPro" id="IPR043714">
    <property type="entry name" value="DUF5655"/>
</dbReference>
<dbReference type="EMBL" id="QRZM01000001">
    <property type="protein sequence ID" value="RGV78356.1"/>
    <property type="molecule type" value="Genomic_DNA"/>
</dbReference>
<protein>
    <recommendedName>
        <fullName evidence="1">DUF5655 domain-containing protein</fullName>
    </recommendedName>
</protein>